<proteinExistence type="predicted"/>
<keyword evidence="3" id="KW-1185">Reference proteome</keyword>
<dbReference type="EMBL" id="JWIR02000026">
    <property type="protein sequence ID" value="KKB40834.1"/>
    <property type="molecule type" value="Genomic_DNA"/>
</dbReference>
<feature type="compositionally biased region" description="Basic and acidic residues" evidence="1">
    <location>
        <begin position="97"/>
        <end position="111"/>
    </location>
</feature>
<evidence type="ECO:0000313" key="2">
    <source>
        <dbReference type="EMBL" id="KKB40834.1"/>
    </source>
</evidence>
<evidence type="ECO:0000313" key="3">
    <source>
        <dbReference type="Proteomes" id="UP000031563"/>
    </source>
</evidence>
<comment type="caution">
    <text evidence="2">The sequence shown here is derived from an EMBL/GenBank/DDBJ whole genome shotgun (WGS) entry which is preliminary data.</text>
</comment>
<name>A0A0F5I597_BACTR</name>
<feature type="region of interest" description="Disordered" evidence="1">
    <location>
        <begin position="85"/>
        <end position="111"/>
    </location>
</feature>
<reference evidence="2" key="1">
    <citation type="submission" date="2015-02" db="EMBL/GenBank/DDBJ databases">
        <title>Genome Assembly of Bacillaceae bacterium MTCC 8252.</title>
        <authorList>
            <person name="Verma A."/>
            <person name="Khatri I."/>
            <person name="Mual P."/>
            <person name="Subramanian S."/>
            <person name="Krishnamurthi S."/>
        </authorList>
    </citation>
    <scope>NUCLEOTIDE SEQUENCE [LARGE SCALE GENOMIC DNA]</scope>
    <source>
        <strain evidence="2">MTCC 8252</strain>
    </source>
</reference>
<organism evidence="2 3">
    <name type="scientific">Bacillus thermotolerans</name>
    <name type="common">Quasibacillus thermotolerans</name>
    <dbReference type="NCBI Taxonomy" id="1221996"/>
    <lineage>
        <taxon>Bacteria</taxon>
        <taxon>Bacillati</taxon>
        <taxon>Bacillota</taxon>
        <taxon>Bacilli</taxon>
        <taxon>Bacillales</taxon>
        <taxon>Bacillaceae</taxon>
        <taxon>Bacillus</taxon>
    </lineage>
</organism>
<sequence>MNCTQNLDTFIKDAQGIKGEKKLLICQQENPASPASLGDEDTGGTSTELTVQALIESPKGIICFQKTYTNNLHYEEEALQLEQLQESLPTQQVPPHAFEEKMSNRSDPLNH</sequence>
<dbReference type="AlphaFoldDB" id="A0A0F5I597"/>
<dbReference type="RefSeq" id="WP_125444163.1">
    <property type="nucleotide sequence ID" value="NZ_JWIR02000026.1"/>
</dbReference>
<gene>
    <name evidence="2" type="ORF">QY95_01146</name>
</gene>
<accession>A0A0F5I597</accession>
<protein>
    <submittedName>
        <fullName evidence="2">Uncharacterized protein</fullName>
    </submittedName>
</protein>
<evidence type="ECO:0000256" key="1">
    <source>
        <dbReference type="SAM" id="MobiDB-lite"/>
    </source>
</evidence>
<dbReference type="Proteomes" id="UP000031563">
    <property type="component" value="Unassembled WGS sequence"/>
</dbReference>